<feature type="transmembrane region" description="Helical" evidence="1">
    <location>
        <begin position="42"/>
        <end position="64"/>
    </location>
</feature>
<keyword evidence="1" id="KW-0472">Membrane</keyword>
<protein>
    <submittedName>
        <fullName evidence="2">Uncharacterized protein</fullName>
    </submittedName>
</protein>
<evidence type="ECO:0000313" key="2">
    <source>
        <dbReference type="EMBL" id="QHS85526.1"/>
    </source>
</evidence>
<evidence type="ECO:0000256" key="1">
    <source>
        <dbReference type="SAM" id="Phobius"/>
    </source>
</evidence>
<dbReference type="AlphaFoldDB" id="A0A6C0B0C2"/>
<proteinExistence type="predicted"/>
<keyword evidence="1" id="KW-1133">Transmembrane helix</keyword>
<feature type="transmembrane region" description="Helical" evidence="1">
    <location>
        <begin position="12"/>
        <end position="36"/>
    </location>
</feature>
<reference evidence="2" key="1">
    <citation type="journal article" date="2020" name="Nature">
        <title>Giant virus diversity and host interactions through global metagenomics.</title>
        <authorList>
            <person name="Schulz F."/>
            <person name="Roux S."/>
            <person name="Paez-Espino D."/>
            <person name="Jungbluth S."/>
            <person name="Walsh D.A."/>
            <person name="Denef V.J."/>
            <person name="McMahon K.D."/>
            <person name="Konstantinidis K.T."/>
            <person name="Eloe-Fadrosh E.A."/>
            <person name="Kyrpides N.C."/>
            <person name="Woyke T."/>
        </authorList>
    </citation>
    <scope>NUCLEOTIDE SEQUENCE</scope>
    <source>
        <strain evidence="2">GVMAG-M-3300009182-78</strain>
    </source>
</reference>
<organism evidence="2">
    <name type="scientific">viral metagenome</name>
    <dbReference type="NCBI Taxonomy" id="1070528"/>
    <lineage>
        <taxon>unclassified sequences</taxon>
        <taxon>metagenomes</taxon>
        <taxon>organismal metagenomes</taxon>
    </lineage>
</organism>
<keyword evidence="1" id="KW-0812">Transmembrane</keyword>
<name>A0A6C0B0C2_9ZZZZ</name>
<accession>A0A6C0B0C2</accession>
<dbReference type="EMBL" id="MN739044">
    <property type="protein sequence ID" value="QHS85526.1"/>
    <property type="molecule type" value="Genomic_DNA"/>
</dbReference>
<sequence length="71" mass="8068">MDYSSWVHSLEALYITLYSIILFFLLTPNILLNVTILGNSKYAVALTHAIVFGIVFHLTAHFAYSLARKSY</sequence>